<feature type="region of interest" description="Disordered" evidence="1">
    <location>
        <begin position="1"/>
        <end position="20"/>
    </location>
</feature>
<keyword evidence="2" id="KW-1133">Transmembrane helix</keyword>
<accession>A0A6B0TGM0</accession>
<gene>
    <name evidence="3" type="ORF">GRX03_12035</name>
</gene>
<protein>
    <submittedName>
        <fullName evidence="3">Uncharacterized protein</fullName>
    </submittedName>
</protein>
<feature type="transmembrane region" description="Helical" evidence="2">
    <location>
        <begin position="79"/>
        <end position="100"/>
    </location>
</feature>
<sequence length="214" mass="22886">MDDESSDTEAPESEILSSATDEGRVTLDHQIATIRNTSDFAFRMLRLNLVLIGALLSSVPVAAQFAIPIGVFINEFTVPGVGFLFGSILTAAAAHTLTTASAGIGPGGLMTVTSDEPSGREFHERLSESYAEWIAENHRTLMRQNGVFILSMLLFINSAIFLGAGFVAGIYDPGFGSRPLYLLLTAAITLATDLVLLRTNGYEPVAAALDVFRD</sequence>
<feature type="transmembrane region" description="Helical" evidence="2">
    <location>
        <begin position="49"/>
        <end position="73"/>
    </location>
</feature>
<evidence type="ECO:0000256" key="2">
    <source>
        <dbReference type="SAM" id="Phobius"/>
    </source>
</evidence>
<evidence type="ECO:0000256" key="1">
    <source>
        <dbReference type="SAM" id="MobiDB-lite"/>
    </source>
</evidence>
<organism evidence="3 4">
    <name type="scientific">Halovenus carboxidivorans</name>
    <dbReference type="NCBI Taxonomy" id="2692199"/>
    <lineage>
        <taxon>Archaea</taxon>
        <taxon>Methanobacteriati</taxon>
        <taxon>Methanobacteriota</taxon>
        <taxon>Stenosarchaea group</taxon>
        <taxon>Halobacteria</taxon>
        <taxon>Halobacteriales</taxon>
        <taxon>Haloarculaceae</taxon>
        <taxon>Halovenus</taxon>
    </lineage>
</organism>
<proteinExistence type="predicted"/>
<dbReference type="EMBL" id="WUUT01000004">
    <property type="protein sequence ID" value="MXR52329.1"/>
    <property type="molecule type" value="Genomic_DNA"/>
</dbReference>
<feature type="transmembrane region" description="Helical" evidence="2">
    <location>
        <begin position="180"/>
        <end position="197"/>
    </location>
</feature>
<evidence type="ECO:0000313" key="4">
    <source>
        <dbReference type="Proteomes" id="UP000466535"/>
    </source>
</evidence>
<feature type="transmembrane region" description="Helical" evidence="2">
    <location>
        <begin position="147"/>
        <end position="168"/>
    </location>
</feature>
<reference evidence="3 4" key="1">
    <citation type="submission" date="2019-12" db="EMBL/GenBank/DDBJ databases">
        <title>Isolation and characterization of three novel carbon monoxide-oxidizing members of Halobacteria from salione crusts and soils.</title>
        <authorList>
            <person name="Myers M.R."/>
            <person name="King G.M."/>
        </authorList>
    </citation>
    <scope>NUCLEOTIDE SEQUENCE [LARGE SCALE GENOMIC DNA]</scope>
    <source>
        <strain evidence="3 4">WSH3</strain>
    </source>
</reference>
<name>A0A6B0TGM0_9EURY</name>
<keyword evidence="4" id="KW-1185">Reference proteome</keyword>
<dbReference type="AlphaFoldDB" id="A0A6B0TGM0"/>
<evidence type="ECO:0000313" key="3">
    <source>
        <dbReference type="EMBL" id="MXR52329.1"/>
    </source>
</evidence>
<dbReference type="Proteomes" id="UP000466535">
    <property type="component" value="Unassembled WGS sequence"/>
</dbReference>
<feature type="compositionally biased region" description="Acidic residues" evidence="1">
    <location>
        <begin position="1"/>
        <end position="12"/>
    </location>
</feature>
<comment type="caution">
    <text evidence="3">The sequence shown here is derived from an EMBL/GenBank/DDBJ whole genome shotgun (WGS) entry which is preliminary data.</text>
</comment>
<dbReference type="RefSeq" id="WP_159764448.1">
    <property type="nucleotide sequence ID" value="NZ_WUUT01000004.1"/>
</dbReference>
<keyword evidence="2" id="KW-0472">Membrane</keyword>
<keyword evidence="2" id="KW-0812">Transmembrane</keyword>